<feature type="compositionally biased region" description="Low complexity" evidence="1">
    <location>
        <begin position="41"/>
        <end position="52"/>
    </location>
</feature>
<evidence type="ECO:0000256" key="1">
    <source>
        <dbReference type="SAM" id="MobiDB-lite"/>
    </source>
</evidence>
<organism evidence="2 3">
    <name type="scientific">Terrabacter aerolatus</name>
    <dbReference type="NCBI Taxonomy" id="422442"/>
    <lineage>
        <taxon>Bacteria</taxon>
        <taxon>Bacillati</taxon>
        <taxon>Actinomycetota</taxon>
        <taxon>Actinomycetes</taxon>
        <taxon>Micrococcales</taxon>
        <taxon>Intrasporangiaceae</taxon>
        <taxon>Terrabacter</taxon>
    </lineage>
</organism>
<protein>
    <submittedName>
        <fullName evidence="2">Uncharacterized protein</fullName>
    </submittedName>
</protein>
<keyword evidence="3" id="KW-1185">Reference proteome</keyword>
<name>A0A512CZG3_9MICO</name>
<dbReference type="Proteomes" id="UP000321534">
    <property type="component" value="Unassembled WGS sequence"/>
</dbReference>
<accession>A0A512CZG3</accession>
<dbReference type="AlphaFoldDB" id="A0A512CZG3"/>
<reference evidence="2 3" key="1">
    <citation type="submission" date="2019-07" db="EMBL/GenBank/DDBJ databases">
        <title>Whole genome shotgun sequence of Terrabacter aerolatus NBRC 106305.</title>
        <authorList>
            <person name="Hosoyama A."/>
            <person name="Uohara A."/>
            <person name="Ohji S."/>
            <person name="Ichikawa N."/>
        </authorList>
    </citation>
    <scope>NUCLEOTIDE SEQUENCE [LARGE SCALE GENOMIC DNA]</scope>
    <source>
        <strain evidence="2 3">NBRC 106305</strain>
    </source>
</reference>
<proteinExistence type="predicted"/>
<gene>
    <name evidence="2" type="ORF">TAE01_14130</name>
</gene>
<comment type="caution">
    <text evidence="2">The sequence shown here is derived from an EMBL/GenBank/DDBJ whole genome shotgun (WGS) entry which is preliminary data.</text>
</comment>
<feature type="region of interest" description="Disordered" evidence="1">
    <location>
        <begin position="37"/>
        <end position="59"/>
    </location>
</feature>
<evidence type="ECO:0000313" key="2">
    <source>
        <dbReference type="EMBL" id="GEO29603.1"/>
    </source>
</evidence>
<dbReference type="EMBL" id="BJYX01000005">
    <property type="protein sequence ID" value="GEO29603.1"/>
    <property type="molecule type" value="Genomic_DNA"/>
</dbReference>
<evidence type="ECO:0000313" key="3">
    <source>
        <dbReference type="Proteomes" id="UP000321534"/>
    </source>
</evidence>
<sequence>MTQNVAVMAGTLLSSRGVTLVRTVLVKVDVGASGMEDIPLRVGSSGRSSTGGREVRSPP</sequence>